<dbReference type="InterPro" id="IPR036034">
    <property type="entry name" value="PDZ_sf"/>
</dbReference>
<protein>
    <submittedName>
        <fullName evidence="3">PDZ domain-containing protein</fullName>
    </submittedName>
</protein>
<dbReference type="Proteomes" id="UP000035681">
    <property type="component" value="Unplaced"/>
</dbReference>
<proteinExistence type="predicted"/>
<dbReference type="PROSITE" id="PS50106">
    <property type="entry name" value="PDZ"/>
    <property type="match status" value="1"/>
</dbReference>
<sequence length="214" mass="24784">MYIMNDSTDNEKIEVVNEGNFGEKIHNSFEKIELDVEINWNNQIEPKRIGLGFMVKNSYVVVSKREPLSYAEEIFEIGDKILSINGICIRSKEDARNAVIKHLKEEGCVKFKIERDLKEVKKQKEIEINEVKQQVSSVKSFQLNSDCQRICGDAIEMIKKKPKPLKGQLIDNHKAPHLYNYNEAVKFDEEVVEKLISCDTEGKKLKKITPKERK</sequence>
<dbReference type="SMART" id="SM00228">
    <property type="entry name" value="PDZ"/>
    <property type="match status" value="1"/>
</dbReference>
<organism evidence="2 3">
    <name type="scientific">Strongyloides stercoralis</name>
    <name type="common">Threadworm</name>
    <dbReference type="NCBI Taxonomy" id="6248"/>
    <lineage>
        <taxon>Eukaryota</taxon>
        <taxon>Metazoa</taxon>
        <taxon>Ecdysozoa</taxon>
        <taxon>Nematoda</taxon>
        <taxon>Chromadorea</taxon>
        <taxon>Rhabditida</taxon>
        <taxon>Tylenchina</taxon>
        <taxon>Panagrolaimomorpha</taxon>
        <taxon>Strongyloidoidea</taxon>
        <taxon>Strongyloididae</taxon>
        <taxon>Strongyloides</taxon>
    </lineage>
</organism>
<feature type="domain" description="PDZ" evidence="1">
    <location>
        <begin position="35"/>
        <end position="91"/>
    </location>
</feature>
<dbReference type="SUPFAM" id="SSF50156">
    <property type="entry name" value="PDZ domain-like"/>
    <property type="match status" value="1"/>
</dbReference>
<dbReference type="InterPro" id="IPR001478">
    <property type="entry name" value="PDZ"/>
</dbReference>
<reference evidence="3" key="1">
    <citation type="submission" date="2024-02" db="UniProtKB">
        <authorList>
            <consortium name="WormBaseParasite"/>
        </authorList>
    </citation>
    <scope>IDENTIFICATION</scope>
</reference>
<name>A0AAF5DAK0_STRER</name>
<dbReference type="AlphaFoldDB" id="A0AAF5DAK0"/>
<evidence type="ECO:0000313" key="3">
    <source>
        <dbReference type="WBParaSite" id="TCONS_00008676.p1"/>
    </source>
</evidence>
<dbReference type="Gene3D" id="2.30.42.10">
    <property type="match status" value="1"/>
</dbReference>
<evidence type="ECO:0000259" key="1">
    <source>
        <dbReference type="PROSITE" id="PS50106"/>
    </source>
</evidence>
<dbReference type="InterPro" id="IPR040264">
    <property type="entry name" value="T15H9.4-like"/>
</dbReference>
<evidence type="ECO:0000313" key="2">
    <source>
        <dbReference type="Proteomes" id="UP000035681"/>
    </source>
</evidence>
<keyword evidence="2" id="KW-1185">Reference proteome</keyword>
<dbReference type="Pfam" id="PF13180">
    <property type="entry name" value="PDZ_2"/>
    <property type="match status" value="1"/>
</dbReference>
<accession>A0AAF5DAK0</accession>
<dbReference type="PANTHER" id="PTHR31327">
    <property type="entry name" value="SPERM MEIOSIS PDZ DOMAIN CONTAINING PROTEINS-RELATED"/>
    <property type="match status" value="1"/>
</dbReference>
<dbReference type="WBParaSite" id="TCONS_00008676.p1">
    <property type="protein sequence ID" value="TCONS_00008676.p1"/>
    <property type="gene ID" value="XLOC_006594"/>
</dbReference>